<dbReference type="PROSITE" id="PS50142">
    <property type="entry name" value="RNASE_3_2"/>
    <property type="match status" value="2"/>
</dbReference>
<organism evidence="4 5">
    <name type="scientific">Solanum tuberosum</name>
    <name type="common">Potato</name>
    <dbReference type="NCBI Taxonomy" id="4113"/>
    <lineage>
        <taxon>Eukaryota</taxon>
        <taxon>Viridiplantae</taxon>
        <taxon>Streptophyta</taxon>
        <taxon>Embryophyta</taxon>
        <taxon>Tracheophyta</taxon>
        <taxon>Spermatophyta</taxon>
        <taxon>Magnoliopsida</taxon>
        <taxon>eudicotyledons</taxon>
        <taxon>Gunneridae</taxon>
        <taxon>Pentapetalae</taxon>
        <taxon>asterids</taxon>
        <taxon>lamiids</taxon>
        <taxon>Solanales</taxon>
        <taxon>Solanaceae</taxon>
        <taxon>Solanoideae</taxon>
        <taxon>Solaneae</taxon>
        <taxon>Solanum</taxon>
    </lineage>
</organism>
<feature type="compositionally biased region" description="Basic and acidic residues" evidence="2">
    <location>
        <begin position="608"/>
        <end position="621"/>
    </location>
</feature>
<feature type="domain" description="RNase III" evidence="3">
    <location>
        <begin position="31"/>
        <end position="174"/>
    </location>
</feature>
<keyword evidence="5" id="KW-1185">Reference proteome</keyword>
<evidence type="ECO:0000256" key="1">
    <source>
        <dbReference type="ARBA" id="ARBA00022801"/>
    </source>
</evidence>
<feature type="compositionally biased region" description="Low complexity" evidence="2">
    <location>
        <begin position="756"/>
        <end position="768"/>
    </location>
</feature>
<dbReference type="Proteomes" id="UP000826656">
    <property type="component" value="Unassembled WGS sequence"/>
</dbReference>
<comment type="caution">
    <text evidence="4">The sequence shown here is derived from an EMBL/GenBank/DDBJ whole genome shotgun (WGS) entry which is preliminary data.</text>
</comment>
<evidence type="ECO:0000256" key="2">
    <source>
        <dbReference type="SAM" id="MobiDB-lite"/>
    </source>
</evidence>
<evidence type="ECO:0000259" key="3">
    <source>
        <dbReference type="PROSITE" id="PS50142"/>
    </source>
</evidence>
<feature type="compositionally biased region" description="Polar residues" evidence="2">
    <location>
        <begin position="643"/>
        <end position="652"/>
    </location>
</feature>
<feature type="region of interest" description="Disordered" evidence="2">
    <location>
        <begin position="742"/>
        <end position="768"/>
    </location>
</feature>
<dbReference type="Gene3D" id="1.10.1520.10">
    <property type="entry name" value="Ribonuclease III domain"/>
    <property type="match status" value="2"/>
</dbReference>
<dbReference type="SMART" id="SM00535">
    <property type="entry name" value="RIBOc"/>
    <property type="match status" value="1"/>
</dbReference>
<dbReference type="CDD" id="cd00593">
    <property type="entry name" value="RIBOc"/>
    <property type="match status" value="1"/>
</dbReference>
<protein>
    <recommendedName>
        <fullName evidence="3">RNase III domain-containing protein</fullName>
    </recommendedName>
</protein>
<keyword evidence="1" id="KW-0378">Hydrolase</keyword>
<accession>A0ABQ7UV53</accession>
<feature type="compositionally biased region" description="Polar residues" evidence="2">
    <location>
        <begin position="581"/>
        <end position="599"/>
    </location>
</feature>
<dbReference type="PANTHER" id="PTHR14950:SF54">
    <property type="entry name" value="RNASE II-LIKE 1"/>
    <property type="match status" value="1"/>
</dbReference>
<sequence length="768" mass="87231">MEIQPRSSALDQSENQDLSENKVTLEWKKFVEELQEVVGYKFKNVNLLYQAFTHSSFHREDECESYERLEYIGDSVLNLLIAKAHYFLHLDLAPGQLTRLRAANVDTEKLARVAVKYDFHKYLRHKKPLLKGQVKEFKDAMLEYPLHSSGLIDPPKVLADVVESLIGAIYIDCNFSMDITWQAICNKDVDFALMAFVVWALLINPSHYLSSQHQNVTNIPTWGNTVAYYRHPCPCLRKEFKDATLEYPLHSSVLIDPPKVLADVVESLIGAIYIDCDFSMDITWQAIYRPCNKDVDSALMAFVVWTLLIYPSHYLSSQHRNDANITTWGNTVAHYRHPCPCLRSQVQLKSISNRMPTTFSGKLEVFPQLYRAICLSTEVASSSSNQHNKSLVPRERQIDSLNDNEILEDNSLMKEITYVEVAKPIQLDQATIKKTRSSCARVKVLIDLKGKFPTSVQMNIENPKIGEMRSSLITIQYDYVPKYCLECKMQGHNKINCKAGVNARRKEEPAKQFQNNINLEQQPLLEKGNAKFFSSGKVVGDPGELAKEWVAKSFGRVLHGENYKDKEQVEDNIAQQNLSKNEASLRSGQESQPNSTLTSPPVEASKMSVEHEGVYNNKEEINIPSSQEEEILGVESVNEDSNRPATQTNNQLCPYESDKKDKGIHVNEHKQTDDKDSNNDLAIVPFPTPIQADNTKMDIPQSPNEVLHNILTHIESEFEHLQLRDTIFQVENIEDKIFRDADLSPRSMGGNGTGTETGTEPATTYRNQ</sequence>
<feature type="region of interest" description="Disordered" evidence="2">
    <location>
        <begin position="581"/>
        <end position="658"/>
    </location>
</feature>
<feature type="domain" description="RNase III" evidence="3">
    <location>
        <begin position="258"/>
        <end position="277"/>
    </location>
</feature>
<proteinExistence type="predicted"/>
<gene>
    <name evidence="4" type="ORF">KY290_025257</name>
</gene>
<dbReference type="InterPro" id="IPR000999">
    <property type="entry name" value="RNase_III_dom"/>
</dbReference>
<dbReference type="EMBL" id="JAIVGD010000018">
    <property type="protein sequence ID" value="KAH0754987.1"/>
    <property type="molecule type" value="Genomic_DNA"/>
</dbReference>
<dbReference type="InterPro" id="IPR036389">
    <property type="entry name" value="RNase_III_sf"/>
</dbReference>
<name>A0ABQ7UV53_SOLTU</name>
<dbReference type="PANTHER" id="PTHR14950">
    <property type="entry name" value="DICER-RELATED"/>
    <property type="match status" value="1"/>
</dbReference>
<dbReference type="Pfam" id="PF00636">
    <property type="entry name" value="Ribonuclease_3"/>
    <property type="match status" value="1"/>
</dbReference>
<dbReference type="SUPFAM" id="SSF69065">
    <property type="entry name" value="RNase III domain-like"/>
    <property type="match status" value="2"/>
</dbReference>
<evidence type="ECO:0000313" key="5">
    <source>
        <dbReference type="Proteomes" id="UP000826656"/>
    </source>
</evidence>
<evidence type="ECO:0000313" key="4">
    <source>
        <dbReference type="EMBL" id="KAH0754987.1"/>
    </source>
</evidence>
<reference evidence="4 5" key="1">
    <citation type="journal article" date="2021" name="bioRxiv">
        <title>Chromosome-scale and haplotype-resolved genome assembly of a tetraploid potato cultivar.</title>
        <authorList>
            <person name="Sun H."/>
            <person name="Jiao W.-B."/>
            <person name="Krause K."/>
            <person name="Campoy J.A."/>
            <person name="Goel M."/>
            <person name="Folz-Donahue K."/>
            <person name="Kukat C."/>
            <person name="Huettel B."/>
            <person name="Schneeberger K."/>
        </authorList>
    </citation>
    <scope>NUCLEOTIDE SEQUENCE [LARGE SCALE GENOMIC DNA]</scope>
    <source>
        <strain evidence="4">SolTubOtavaFocal</strain>
        <tissue evidence="4">Leaves</tissue>
    </source>
</reference>